<protein>
    <recommendedName>
        <fullName evidence="4">DUF2637 domain-containing protein</fullName>
    </recommendedName>
</protein>
<feature type="compositionally biased region" description="Low complexity" evidence="1">
    <location>
        <begin position="180"/>
        <end position="192"/>
    </location>
</feature>
<feature type="transmembrane region" description="Helical" evidence="2">
    <location>
        <begin position="49"/>
        <end position="66"/>
    </location>
</feature>
<accession>A0A6J5MIZ3</accession>
<evidence type="ECO:0000256" key="2">
    <source>
        <dbReference type="SAM" id="Phobius"/>
    </source>
</evidence>
<keyword evidence="2" id="KW-0812">Transmembrane</keyword>
<keyword evidence="2" id="KW-0472">Membrane</keyword>
<organism evidence="3">
    <name type="scientific">uncultured Caudovirales phage</name>
    <dbReference type="NCBI Taxonomy" id="2100421"/>
    <lineage>
        <taxon>Viruses</taxon>
        <taxon>Duplodnaviria</taxon>
        <taxon>Heunggongvirae</taxon>
        <taxon>Uroviricota</taxon>
        <taxon>Caudoviricetes</taxon>
        <taxon>Peduoviridae</taxon>
        <taxon>Maltschvirus</taxon>
        <taxon>Maltschvirus maltsch</taxon>
    </lineage>
</organism>
<feature type="transmembrane region" description="Helical" evidence="2">
    <location>
        <begin position="114"/>
        <end position="134"/>
    </location>
</feature>
<sequence length="256" mass="26857">MTSIRLGPILAAAAVVVALPRHIVAARFAAGLPAPIGPEWTATIDISALSWAALEAMVVFYLWRAYALARRRYLLGLIACVVFALAATNAPSLVADSLRIQLTDLLPAAGPAHWSWAVASIGGNLLVVIAAGAADAAIDGAYLTTQVAELTDRVDKAAAPQVAVQVNTVQVAPQVVAPAQPEPAQAQPLPVEARPEPERPATVERLLSTYPKATATWIARQLGVSRQAVSKSSEWRNRESSNQHPTQVGDAGGFAT</sequence>
<keyword evidence="2" id="KW-1133">Transmembrane helix</keyword>
<feature type="region of interest" description="Disordered" evidence="1">
    <location>
        <begin position="225"/>
        <end position="256"/>
    </location>
</feature>
<name>A0A6J5MIZ3_9CAUD</name>
<evidence type="ECO:0008006" key="4">
    <source>
        <dbReference type="Google" id="ProtNLM"/>
    </source>
</evidence>
<evidence type="ECO:0000256" key="1">
    <source>
        <dbReference type="SAM" id="MobiDB-lite"/>
    </source>
</evidence>
<dbReference type="EMBL" id="LR796475">
    <property type="protein sequence ID" value="CAB4147125.1"/>
    <property type="molecule type" value="Genomic_DNA"/>
</dbReference>
<reference evidence="3" key="1">
    <citation type="submission" date="2020-04" db="EMBL/GenBank/DDBJ databases">
        <authorList>
            <person name="Chiriac C."/>
            <person name="Salcher M."/>
            <person name="Ghai R."/>
            <person name="Kavagutti S V."/>
        </authorList>
    </citation>
    <scope>NUCLEOTIDE SEQUENCE</scope>
</reference>
<proteinExistence type="predicted"/>
<feature type="region of interest" description="Disordered" evidence="1">
    <location>
        <begin position="180"/>
        <end position="199"/>
    </location>
</feature>
<feature type="transmembrane region" description="Helical" evidence="2">
    <location>
        <begin position="73"/>
        <end position="94"/>
    </location>
</feature>
<gene>
    <name evidence="3" type="ORF">UFOVP505_14</name>
</gene>
<evidence type="ECO:0000313" key="3">
    <source>
        <dbReference type="EMBL" id="CAB4147125.1"/>
    </source>
</evidence>